<evidence type="ECO:0000313" key="2">
    <source>
        <dbReference type="Proteomes" id="UP000243127"/>
    </source>
</evidence>
<name>A9BL33_HEMAN</name>
<accession>A9BL33</accession>
<dbReference type="AlphaFoldDB" id="A9BL33"/>
<reference evidence="1 2" key="1">
    <citation type="journal article" date="2007" name="Proc. Natl. Acad. Sci. U.S.A.">
        <title>Nucleomorph genome of Hemiselmis andersenii reveals complete intron loss and compaction as a driver of protein structure and function.</title>
        <authorList>
            <person name="Lane C.E."/>
            <person name="van den Heuvel K."/>
            <person name="Kozera C."/>
            <person name="Curtis B.A."/>
            <person name="Parsons B.J."/>
            <person name="Bowman S."/>
            <person name="Archibald J.M."/>
        </authorList>
    </citation>
    <scope>NUCLEOTIDE SEQUENCE [LARGE SCALE GENOMIC DNA]</scope>
    <source>
        <strain evidence="1 2">CCMP644</strain>
    </source>
</reference>
<proteinExistence type="predicted"/>
<protein>
    <submittedName>
        <fullName evidence="1">Uncharacterized protein</fullName>
    </submittedName>
</protein>
<gene>
    <name evidence="1" type="ORF">HAN_3g406</name>
</gene>
<dbReference type="Proteomes" id="UP000243127">
    <property type="component" value="Nucleomorph 3"/>
</dbReference>
<organism evidence="1 2">
    <name type="scientific">Hemiselmis andersenii</name>
    <name type="common">Cryptophyte alga</name>
    <dbReference type="NCBI Taxonomy" id="464988"/>
    <lineage>
        <taxon>Eukaryota</taxon>
        <taxon>Cryptophyceae</taxon>
        <taxon>Cryptomonadales</taxon>
        <taxon>Hemiselmidaceae</taxon>
        <taxon>Hemiselmis</taxon>
    </lineage>
</organism>
<dbReference type="EMBL" id="CP000883">
    <property type="protein sequence ID" value="ABW98216.1"/>
    <property type="molecule type" value="Genomic_DNA"/>
</dbReference>
<geneLocation type="nucleomorph" evidence="1"/>
<sequence length="215" mass="25644">MGKVDIFFKLLSPNFFPQNSLKCFKNTKNFFSKIKKKKIKKKKKDIYFLFLKISGQIFWDWKIKYEKTKTKTNCTCFCEKEIKKNLGRIKSSWGGNPQRNSIFILLNLYRERPLLIRMATSLLETKSFLLISKKMSKACFTLNLWGLKNFPPSNSFLQKKILFFLKKNGLLGTFFVNYKNYFTFGWKKEETFYFKKIKKNNFLSGFLVGIEKNLH</sequence>
<evidence type="ECO:0000313" key="1">
    <source>
        <dbReference type="EMBL" id="ABW98216.1"/>
    </source>
</evidence>
<dbReference type="GeneID" id="5739553"/>
<keyword evidence="1" id="KW-0542">Nucleomorph</keyword>
<dbReference type="RefSeq" id="XP_001712541.1">
    <property type="nucleotide sequence ID" value="XM_001712489.1"/>
</dbReference>